<dbReference type="Proteomes" id="UP001208131">
    <property type="component" value="Unassembled WGS sequence"/>
</dbReference>
<dbReference type="InterPro" id="IPR001647">
    <property type="entry name" value="HTH_TetR"/>
</dbReference>
<sequence length="186" mass="22055">MSSSAITKSALCDSLKKLCEQKPFDKISISDITGECGLNRQSFYYHFQDKYELLSYIYLHELFADITKGVNYDNWYERLEGFLVNMLKDKRFYSNTLKSNEKIFEHYLFRSMHKLFIRFFYHAVAITRKRSDKAKFFADFYSHGYCGIIIDWATGGMRETPHDVMLKMRELAYENVTIGEGFRQNL</sequence>
<dbReference type="RefSeq" id="WP_022288290.1">
    <property type="nucleotide sequence ID" value="NZ_JAOQJZ010000001.1"/>
</dbReference>
<feature type="domain" description="HTH tetR-type" evidence="3">
    <location>
        <begin position="5"/>
        <end position="65"/>
    </location>
</feature>
<dbReference type="SUPFAM" id="SSF46689">
    <property type="entry name" value="Homeodomain-like"/>
    <property type="match status" value="1"/>
</dbReference>
<dbReference type="PANTHER" id="PTHR43479:SF7">
    <property type="entry name" value="TETR-FAMILY TRANSCRIPTIONAL REGULATOR"/>
    <property type="match status" value="1"/>
</dbReference>
<reference evidence="4 5" key="1">
    <citation type="journal article" date="2021" name="ISME Commun">
        <title>Automated analysis of genomic sequences facilitates high-throughput and comprehensive description of bacteria.</title>
        <authorList>
            <person name="Hitch T.C.A."/>
        </authorList>
    </citation>
    <scope>NUCLEOTIDE SEQUENCE [LARGE SCALE GENOMIC DNA]</scope>
    <source>
        <strain evidence="4 5">Sanger_31</strain>
    </source>
</reference>
<protein>
    <submittedName>
        <fullName evidence="4">TetR/AcrR family transcriptional regulator C-terminal domain-containing protein</fullName>
    </submittedName>
</protein>
<evidence type="ECO:0000313" key="5">
    <source>
        <dbReference type="Proteomes" id="UP001208131"/>
    </source>
</evidence>
<accession>A0AAE3LL49</accession>
<evidence type="ECO:0000259" key="3">
    <source>
        <dbReference type="PROSITE" id="PS50977"/>
    </source>
</evidence>
<evidence type="ECO:0000256" key="2">
    <source>
        <dbReference type="PROSITE-ProRule" id="PRU00335"/>
    </source>
</evidence>
<gene>
    <name evidence="4" type="ORF">OCV57_01705</name>
</gene>
<dbReference type="InterPro" id="IPR050624">
    <property type="entry name" value="HTH-type_Tx_Regulator"/>
</dbReference>
<feature type="DNA-binding region" description="H-T-H motif" evidence="2">
    <location>
        <begin position="28"/>
        <end position="47"/>
    </location>
</feature>
<proteinExistence type="predicted"/>
<dbReference type="Pfam" id="PF00440">
    <property type="entry name" value="TetR_N"/>
    <property type="match status" value="1"/>
</dbReference>
<dbReference type="EMBL" id="JAOQJZ010000001">
    <property type="protein sequence ID" value="MCU6704641.1"/>
    <property type="molecule type" value="Genomic_DNA"/>
</dbReference>
<dbReference type="PROSITE" id="PS50977">
    <property type="entry name" value="HTH_TETR_2"/>
    <property type="match status" value="1"/>
</dbReference>
<dbReference type="GO" id="GO:0003677">
    <property type="term" value="F:DNA binding"/>
    <property type="evidence" value="ECO:0007669"/>
    <property type="project" value="UniProtKB-UniRule"/>
</dbReference>
<keyword evidence="1 2" id="KW-0238">DNA-binding</keyword>
<dbReference type="InterPro" id="IPR009057">
    <property type="entry name" value="Homeodomain-like_sf"/>
</dbReference>
<dbReference type="AlphaFoldDB" id="A0AAE3LL49"/>
<comment type="caution">
    <text evidence="4">The sequence shown here is derived from an EMBL/GenBank/DDBJ whole genome shotgun (WGS) entry which is preliminary data.</text>
</comment>
<evidence type="ECO:0000313" key="4">
    <source>
        <dbReference type="EMBL" id="MCU6704641.1"/>
    </source>
</evidence>
<dbReference type="Gene3D" id="1.10.357.10">
    <property type="entry name" value="Tetracycline Repressor, domain 2"/>
    <property type="match status" value="1"/>
</dbReference>
<organism evidence="4 5">
    <name type="scientific">Hominimerdicola aceti</name>
    <dbReference type="NCBI Taxonomy" id="2981726"/>
    <lineage>
        <taxon>Bacteria</taxon>
        <taxon>Bacillati</taxon>
        <taxon>Bacillota</taxon>
        <taxon>Clostridia</taxon>
        <taxon>Eubacteriales</taxon>
        <taxon>Oscillospiraceae</taxon>
        <taxon>Hominimerdicola</taxon>
    </lineage>
</organism>
<dbReference type="Pfam" id="PF14278">
    <property type="entry name" value="TetR_C_8"/>
    <property type="match status" value="1"/>
</dbReference>
<dbReference type="InterPro" id="IPR039532">
    <property type="entry name" value="TetR_C_Firmicutes"/>
</dbReference>
<name>A0AAE3LL49_9FIRM</name>
<evidence type="ECO:0000256" key="1">
    <source>
        <dbReference type="ARBA" id="ARBA00023125"/>
    </source>
</evidence>
<dbReference type="PANTHER" id="PTHR43479">
    <property type="entry name" value="ACREF/ENVCD OPERON REPRESSOR-RELATED"/>
    <property type="match status" value="1"/>
</dbReference>
<keyword evidence="5" id="KW-1185">Reference proteome</keyword>